<evidence type="ECO:0000313" key="1">
    <source>
        <dbReference type="EMBL" id="QKK79580.1"/>
    </source>
</evidence>
<protein>
    <recommendedName>
        <fullName evidence="3">Glycosyl transferase</fullName>
    </recommendedName>
</protein>
<name>A0A859CYL9_9GAMM</name>
<proteinExistence type="predicted"/>
<accession>A0A859CYL9</accession>
<dbReference type="AlphaFoldDB" id="A0A859CYL9"/>
<evidence type="ECO:0000313" key="2">
    <source>
        <dbReference type="Proteomes" id="UP000509371"/>
    </source>
</evidence>
<sequence length="297" mass="34130">MISKIVKKIKQRKLIIRNMRDINSLIRTEVKIEQLQYMALNSDRPLIADECQLGSPVIVSLTTFSKKIHEVHLAIESIAQQSIRPDKIILWLDEDEFAMENIPSILIKQINRGLEVKFFSNIKSYKKIVPTLIIFPDSYIITIDDDVLYANNMIDILVKEQNRFPKMIIGHRGHRMTFDGANLPKPYKQWDYDVNDDIGSHNIMLTGCGGIIYPPKSLHLDATKIDIFQKLSPNADDLWLKVMAIKNDTRCKKTEHSDGGLALKGHRNIGLAQMNVKNGGNDQQLKKLIEYYKIKFD</sequence>
<gene>
    <name evidence="1" type="ORF">MP3633_0844</name>
</gene>
<dbReference type="InterPro" id="IPR029044">
    <property type="entry name" value="Nucleotide-diphossugar_trans"/>
</dbReference>
<dbReference type="KEGG" id="mpri:MP3633_0844"/>
<organism evidence="1 2">
    <name type="scientific">Marinomonas primoryensis</name>
    <dbReference type="NCBI Taxonomy" id="178399"/>
    <lineage>
        <taxon>Bacteria</taxon>
        <taxon>Pseudomonadati</taxon>
        <taxon>Pseudomonadota</taxon>
        <taxon>Gammaproteobacteria</taxon>
        <taxon>Oceanospirillales</taxon>
        <taxon>Oceanospirillaceae</taxon>
        <taxon>Marinomonas</taxon>
    </lineage>
</organism>
<evidence type="ECO:0008006" key="3">
    <source>
        <dbReference type="Google" id="ProtNLM"/>
    </source>
</evidence>
<dbReference type="Proteomes" id="UP000509371">
    <property type="component" value="Chromosome"/>
</dbReference>
<reference evidence="1 2" key="1">
    <citation type="submission" date="2020-06" db="EMBL/GenBank/DDBJ databases">
        <authorList>
            <person name="Voronona O.L."/>
            <person name="Aksenova E.I."/>
            <person name="Kunda M.S."/>
            <person name="Semenov A.N."/>
            <person name="Ryzhova N."/>
        </authorList>
    </citation>
    <scope>NUCLEOTIDE SEQUENCE [LARGE SCALE GENOMIC DNA]</scope>
    <source>
        <strain evidence="1 2">MPKMM3633</strain>
    </source>
</reference>
<dbReference type="RefSeq" id="WP_176334579.1">
    <property type="nucleotide sequence ID" value="NZ_BAAAEF010000003.1"/>
</dbReference>
<dbReference type="SUPFAM" id="SSF53448">
    <property type="entry name" value="Nucleotide-diphospho-sugar transferases"/>
    <property type="match status" value="1"/>
</dbReference>
<dbReference type="EMBL" id="CP054301">
    <property type="protein sequence ID" value="QKK79580.1"/>
    <property type="molecule type" value="Genomic_DNA"/>
</dbReference>